<dbReference type="Pfam" id="PF13306">
    <property type="entry name" value="LRR_5"/>
    <property type="match status" value="1"/>
</dbReference>
<dbReference type="KEGG" id="ccau:EG346_05185"/>
<dbReference type="EMBL" id="CP033920">
    <property type="protein sequence ID" value="AZA47617.1"/>
    <property type="molecule type" value="Genomic_DNA"/>
</dbReference>
<accession>A0A376EMX5</accession>
<evidence type="ECO:0000313" key="2">
    <source>
        <dbReference type="EMBL" id="STD10898.1"/>
    </source>
</evidence>
<evidence type="ECO:0000313" key="1">
    <source>
        <dbReference type="EMBL" id="AZA47617.1"/>
    </source>
</evidence>
<gene>
    <name evidence="1" type="ORF">EG346_05185</name>
    <name evidence="2" type="ORF">NCTC13533_04917</name>
</gene>
<dbReference type="RefSeq" id="WP_123877201.1">
    <property type="nucleotide sequence ID" value="NZ_CP033920.1"/>
</dbReference>
<dbReference type="InterPro" id="IPR032675">
    <property type="entry name" value="LRR_dom_sf"/>
</dbReference>
<dbReference type="Gene3D" id="3.80.10.10">
    <property type="entry name" value="Ribonuclease Inhibitor"/>
    <property type="match status" value="1"/>
</dbReference>
<evidence type="ECO:0000313" key="3">
    <source>
        <dbReference type="Proteomes" id="UP000255224"/>
    </source>
</evidence>
<sequence length="212" mass="23405">MKTKEDLKLLFENGDKPTQEDFWALLDSYWHKDEKLKNSSLDLIAYDDFIYSSTDNTEIVGIGKKIIFHEGIKIIGGTGFAFSPTSRNYISGVTFPNSLERIKTNAFISQYLTDILRIPGSCKVIESGAFSGLNARISELILDNGIETIETGAFQLSGSKNLTELYIPKSVKSVGQNAFNIPSLKKVSALSGLDLSSAGIPETAKIMRYFDL</sequence>
<name>A0A376EMX5_CHRCU</name>
<proteinExistence type="predicted"/>
<dbReference type="Proteomes" id="UP000273270">
    <property type="component" value="Chromosome"/>
</dbReference>
<dbReference type="EMBL" id="UFVQ01000003">
    <property type="protein sequence ID" value="STD10898.1"/>
    <property type="molecule type" value="Genomic_DNA"/>
</dbReference>
<dbReference type="OrthoDB" id="6315383at2"/>
<dbReference type="AlphaFoldDB" id="A0A376EMX5"/>
<reference evidence="2 3" key="1">
    <citation type="submission" date="2018-06" db="EMBL/GenBank/DDBJ databases">
        <authorList>
            <consortium name="Pathogen Informatics"/>
            <person name="Doyle S."/>
        </authorList>
    </citation>
    <scope>NUCLEOTIDE SEQUENCE [LARGE SCALE GENOMIC DNA]</scope>
    <source>
        <strain evidence="2 3">NCTC13533</strain>
    </source>
</reference>
<reference evidence="1" key="2">
    <citation type="submission" date="2018-11" db="EMBL/GenBank/DDBJ databases">
        <title>Proposal to divide the Flavobacteriaceae and reorganize its genera based on Amino Acid Identity values calculated from whole genome sequences.</title>
        <authorList>
            <person name="Nicholson A.C."/>
            <person name="Gulvik C.A."/>
            <person name="Whitney A.M."/>
            <person name="Humrighouse B.W."/>
            <person name="Bell M."/>
            <person name="Holmes B."/>
            <person name="Steigerwalt A."/>
            <person name="Villarma A."/>
            <person name="Sheth M."/>
            <person name="Batra D."/>
            <person name="Pryor J."/>
            <person name="Bernardet J.-F."/>
            <person name="Hugo C."/>
            <person name="Kampfer P."/>
            <person name="Newman J."/>
            <person name="Mcquiston J.R."/>
        </authorList>
    </citation>
    <scope>NUCLEOTIDE SEQUENCE [LARGE SCALE GENOMIC DNA]</scope>
    <source>
        <strain evidence="1">G0188</strain>
    </source>
</reference>
<keyword evidence="4" id="KW-1185">Reference proteome</keyword>
<organism evidence="2 3">
    <name type="scientific">Chryseobacterium carnipullorum</name>
    <dbReference type="NCBI Taxonomy" id="1124835"/>
    <lineage>
        <taxon>Bacteria</taxon>
        <taxon>Pseudomonadati</taxon>
        <taxon>Bacteroidota</taxon>
        <taxon>Flavobacteriia</taxon>
        <taxon>Flavobacteriales</taxon>
        <taxon>Weeksellaceae</taxon>
        <taxon>Chryseobacterium group</taxon>
        <taxon>Chryseobacterium</taxon>
    </lineage>
</organism>
<reference evidence="4" key="3">
    <citation type="submission" date="2018-11" db="EMBL/GenBank/DDBJ databases">
        <title>Proposal to divide the Flavobacteriaceae and reorganize its genera based on Amino Acid Identity values calculated from whole genome sequences.</title>
        <authorList>
            <person name="Nicholson A.C."/>
            <person name="Gulvik C.A."/>
            <person name="Whitney A.M."/>
            <person name="Humrighouse B.W."/>
            <person name="Bell M."/>
            <person name="Holmes B."/>
            <person name="Steigerwalt A.G."/>
            <person name="Villarma A."/>
            <person name="Sheth M."/>
            <person name="Batra D."/>
            <person name="Pryor J."/>
            <person name="Bernardet J.-F."/>
            <person name="Hugo C."/>
            <person name="Kampfer P."/>
            <person name="Newman J."/>
            <person name="McQuiston J.R."/>
        </authorList>
    </citation>
    <scope>NUCLEOTIDE SEQUENCE [LARGE SCALE GENOMIC DNA]</scope>
    <source>
        <strain evidence="4">G0188</strain>
    </source>
</reference>
<evidence type="ECO:0000313" key="4">
    <source>
        <dbReference type="Proteomes" id="UP000273270"/>
    </source>
</evidence>
<protein>
    <submittedName>
        <fullName evidence="1">Leucine-rich repeat domain-containing protein</fullName>
    </submittedName>
</protein>
<dbReference type="InterPro" id="IPR026906">
    <property type="entry name" value="LRR_5"/>
</dbReference>
<dbReference type="Proteomes" id="UP000255224">
    <property type="component" value="Unassembled WGS sequence"/>
</dbReference>
<accession>A0A3G6LYT7</accession>